<dbReference type="RefSeq" id="WP_057984515.1">
    <property type="nucleotide sequence ID" value="NZ_LDJR01000054.1"/>
</dbReference>
<dbReference type="PANTHER" id="PTHR43233:SF1">
    <property type="entry name" value="FAMILY N-ACETYLTRANSFERASE, PUTATIVE (AFU_ORTHOLOGUE AFUA_6G03350)-RELATED"/>
    <property type="match status" value="1"/>
</dbReference>
<dbReference type="CDD" id="cd04301">
    <property type="entry name" value="NAT_SF"/>
    <property type="match status" value="1"/>
</dbReference>
<dbReference type="STRING" id="217031.ABB05_14175"/>
<dbReference type="InterPro" id="IPR016181">
    <property type="entry name" value="Acyl_CoA_acyltransferase"/>
</dbReference>
<evidence type="ECO:0000313" key="4">
    <source>
        <dbReference type="Proteomes" id="UP000053881"/>
    </source>
</evidence>
<proteinExistence type="predicted"/>
<organism evidence="2 4">
    <name type="scientific">Lederbergia galactosidilytica</name>
    <dbReference type="NCBI Taxonomy" id="217031"/>
    <lineage>
        <taxon>Bacteria</taxon>
        <taxon>Bacillati</taxon>
        <taxon>Bacillota</taxon>
        <taxon>Bacilli</taxon>
        <taxon>Bacillales</taxon>
        <taxon>Bacillaceae</taxon>
        <taxon>Lederbergia</taxon>
    </lineage>
</organism>
<dbReference type="OrthoDB" id="9775804at2"/>
<dbReference type="EMBL" id="LGPB01000022">
    <property type="protein sequence ID" value="KRG16936.1"/>
    <property type="molecule type" value="Genomic_DNA"/>
</dbReference>
<evidence type="ECO:0000313" key="3">
    <source>
        <dbReference type="EMBL" id="OAK69111.1"/>
    </source>
</evidence>
<dbReference type="SUPFAM" id="SSF55729">
    <property type="entry name" value="Acyl-CoA N-acyltransferases (Nat)"/>
    <property type="match status" value="1"/>
</dbReference>
<evidence type="ECO:0000313" key="2">
    <source>
        <dbReference type="EMBL" id="KRG16936.1"/>
    </source>
</evidence>
<dbReference type="Gene3D" id="3.40.630.30">
    <property type="match status" value="1"/>
</dbReference>
<keyword evidence="2" id="KW-0808">Transferase</keyword>
<feature type="domain" description="N-acetyltransferase" evidence="1">
    <location>
        <begin position="10"/>
        <end position="136"/>
    </location>
</feature>
<gene>
    <name evidence="3" type="ORF">ABB05_14175</name>
    <name evidence="2" type="ORF">ACA29_02495</name>
</gene>
<dbReference type="PROSITE" id="PS51186">
    <property type="entry name" value="GNAT"/>
    <property type="match status" value="1"/>
</dbReference>
<dbReference type="InterPro" id="IPR053144">
    <property type="entry name" value="Acetyltransferase_Butenolide"/>
</dbReference>
<dbReference type="Proteomes" id="UP000053881">
    <property type="component" value="Unassembled WGS sequence"/>
</dbReference>
<name>A0A0Q9YLM8_9BACI</name>
<dbReference type="Proteomes" id="UP000077881">
    <property type="component" value="Unassembled WGS sequence"/>
</dbReference>
<keyword evidence="5" id="KW-1185">Reference proteome</keyword>
<dbReference type="AlphaFoldDB" id="A0A0Q9YLM8"/>
<dbReference type="PATRIC" id="fig|217031.4.peg.842"/>
<reference evidence="2 4" key="2">
    <citation type="submission" date="2015-06" db="EMBL/GenBank/DDBJ databases">
        <title>Genome sequencing project of Bacillus galactosidilyticus PL133.</title>
        <authorList>
            <person name="Gaiero J."/>
            <person name="Nicol R."/>
            <person name="Habash M."/>
        </authorList>
    </citation>
    <scope>NUCLEOTIDE SEQUENCE [LARGE SCALE GENOMIC DNA]</scope>
    <source>
        <strain evidence="2 4">PL133</strain>
    </source>
</reference>
<protein>
    <submittedName>
        <fullName evidence="2">GCN5 family acetyltransferase</fullName>
    </submittedName>
</protein>
<evidence type="ECO:0000313" key="5">
    <source>
        <dbReference type="Proteomes" id="UP000077881"/>
    </source>
</evidence>
<dbReference type="InterPro" id="IPR000182">
    <property type="entry name" value="GNAT_dom"/>
</dbReference>
<dbReference type="GO" id="GO:0016747">
    <property type="term" value="F:acyltransferase activity, transferring groups other than amino-acyl groups"/>
    <property type="evidence" value="ECO:0007669"/>
    <property type="project" value="InterPro"/>
</dbReference>
<dbReference type="Pfam" id="PF13673">
    <property type="entry name" value="Acetyltransf_10"/>
    <property type="match status" value="1"/>
</dbReference>
<evidence type="ECO:0000259" key="1">
    <source>
        <dbReference type="PROSITE" id="PS51186"/>
    </source>
</evidence>
<sequence length="136" mass="15246">MSLESTIKYTNKAVLTPEALSRLFQASGIKRPYDDLPRIQRMIDCADITYTAWASDQLVGVARAITDFSYCCYLSDLAVDKDYQKQGIGKNLVSLLQDQLGDQVALILLSAPNAMEYYPQLGFNTIQNGFIIPRKK</sequence>
<dbReference type="PANTHER" id="PTHR43233">
    <property type="entry name" value="FAMILY N-ACETYLTRANSFERASE, PUTATIVE (AFU_ORTHOLOGUE AFUA_6G03350)-RELATED"/>
    <property type="match status" value="1"/>
</dbReference>
<accession>A0A0Q9YLM8</accession>
<dbReference type="EMBL" id="LDJR01000054">
    <property type="protein sequence ID" value="OAK69111.1"/>
    <property type="molecule type" value="Genomic_DNA"/>
</dbReference>
<reference evidence="3 5" key="1">
    <citation type="submission" date="2015-05" db="EMBL/GenBank/DDBJ databases">
        <title>Comparison of genome.</title>
        <authorList>
            <person name="Zheng Z."/>
            <person name="Sun M."/>
        </authorList>
    </citation>
    <scope>NUCLEOTIDE SEQUENCE [LARGE SCALE GENOMIC DNA]</scope>
    <source>
        <strain evidence="3 5">G25-74</strain>
    </source>
</reference>
<comment type="caution">
    <text evidence="2">The sequence shown here is derived from an EMBL/GenBank/DDBJ whole genome shotgun (WGS) entry which is preliminary data.</text>
</comment>